<proteinExistence type="predicted"/>
<dbReference type="SUPFAM" id="SSF140459">
    <property type="entry name" value="PE/PPE dimer-like"/>
    <property type="match status" value="1"/>
</dbReference>
<dbReference type="InterPro" id="IPR000084">
    <property type="entry name" value="PE-PGRS_N"/>
</dbReference>
<dbReference type="InterPro" id="IPR038332">
    <property type="entry name" value="PPE_sf"/>
</dbReference>
<evidence type="ECO:0000313" key="3">
    <source>
        <dbReference type="Proteomes" id="UP000192739"/>
    </source>
</evidence>
<evidence type="ECO:0000259" key="1">
    <source>
        <dbReference type="Pfam" id="PF00934"/>
    </source>
</evidence>
<organism evidence="2 3">
    <name type="scientific">Mycobacterium intermedium</name>
    <dbReference type="NCBI Taxonomy" id="28445"/>
    <lineage>
        <taxon>Bacteria</taxon>
        <taxon>Bacillati</taxon>
        <taxon>Actinomycetota</taxon>
        <taxon>Actinomycetes</taxon>
        <taxon>Mycobacteriales</taxon>
        <taxon>Mycobacteriaceae</taxon>
        <taxon>Mycobacterium</taxon>
        <taxon>Mycobacterium simiae complex</taxon>
    </lineage>
</organism>
<sequence length="161" mass="15647">MVMLLTVSPEIVAAVAADLAEIEATISAANAVAAGPTTQVLAAAADEVSEAIAALFGAHAQEYRSLSAQAAVFHGQFVRSLTEAGNAYAIAEAANAQPLQMVEQAVLDVINTPSQLLLGRKLIGDGAGGAPGTGQAGAPGGLLWGNGGAGGNGGDGVVAGD</sequence>
<evidence type="ECO:0000313" key="2">
    <source>
        <dbReference type="EMBL" id="ORA93534.1"/>
    </source>
</evidence>
<dbReference type="Pfam" id="PF00934">
    <property type="entry name" value="PE"/>
    <property type="match status" value="1"/>
</dbReference>
<protein>
    <recommendedName>
        <fullName evidence="1">PE domain-containing protein</fullName>
    </recommendedName>
</protein>
<feature type="domain" description="PE" evidence="1">
    <location>
        <begin position="5"/>
        <end position="95"/>
    </location>
</feature>
<accession>A0A1X0EVV1</accession>
<comment type="caution">
    <text evidence="2">The sequence shown here is derived from an EMBL/GenBank/DDBJ whole genome shotgun (WGS) entry which is preliminary data.</text>
</comment>
<gene>
    <name evidence="2" type="ORF">BST27_28775</name>
</gene>
<reference evidence="2 3" key="1">
    <citation type="submission" date="2017-02" db="EMBL/GenBank/DDBJ databases">
        <title>The new phylogeny of genus Mycobacterium.</title>
        <authorList>
            <person name="Tortoli E."/>
            <person name="Trovato A."/>
            <person name="Cirillo D.M."/>
        </authorList>
    </citation>
    <scope>NUCLEOTIDE SEQUENCE [LARGE SCALE GENOMIC DNA]</scope>
    <source>
        <strain evidence="2 3">DSM 44049</strain>
    </source>
</reference>
<dbReference type="Gene3D" id="1.10.287.850">
    <property type="entry name" value="HP0062-like domain"/>
    <property type="match status" value="1"/>
</dbReference>
<dbReference type="AlphaFoldDB" id="A0A1X0EVV1"/>
<feature type="non-terminal residue" evidence="2">
    <location>
        <position position="161"/>
    </location>
</feature>
<name>A0A1X0EVV1_MYCIE</name>
<dbReference type="EMBL" id="MVHT01000142">
    <property type="protein sequence ID" value="ORA93534.1"/>
    <property type="molecule type" value="Genomic_DNA"/>
</dbReference>
<dbReference type="Proteomes" id="UP000192739">
    <property type="component" value="Unassembled WGS sequence"/>
</dbReference>
<keyword evidence="3" id="KW-1185">Reference proteome</keyword>